<dbReference type="SUPFAM" id="SSF57701">
    <property type="entry name" value="Zn2/Cys6 DNA-binding domain"/>
    <property type="match status" value="1"/>
</dbReference>
<keyword evidence="2" id="KW-0539">Nucleus</keyword>
<feature type="region of interest" description="Disordered" evidence="3">
    <location>
        <begin position="1"/>
        <end position="42"/>
    </location>
</feature>
<dbReference type="PANTHER" id="PTHR37534">
    <property type="entry name" value="TRANSCRIPTIONAL ACTIVATOR PROTEIN UGA3"/>
    <property type="match status" value="1"/>
</dbReference>
<dbReference type="GO" id="GO:0008270">
    <property type="term" value="F:zinc ion binding"/>
    <property type="evidence" value="ECO:0007669"/>
    <property type="project" value="InterPro"/>
</dbReference>
<evidence type="ECO:0000313" key="5">
    <source>
        <dbReference type="EMBL" id="TVY23027.1"/>
    </source>
</evidence>
<comment type="caution">
    <text evidence="5">The sequence shown here is derived from an EMBL/GenBank/DDBJ whole genome shotgun (WGS) entry which is preliminary data.</text>
</comment>
<comment type="subcellular location">
    <subcellularLocation>
        <location evidence="1">Nucleus</location>
    </subcellularLocation>
</comment>
<organism evidence="5 6">
    <name type="scientific">Lachnellula hyalina</name>
    <dbReference type="NCBI Taxonomy" id="1316788"/>
    <lineage>
        <taxon>Eukaryota</taxon>
        <taxon>Fungi</taxon>
        <taxon>Dikarya</taxon>
        <taxon>Ascomycota</taxon>
        <taxon>Pezizomycotina</taxon>
        <taxon>Leotiomycetes</taxon>
        <taxon>Helotiales</taxon>
        <taxon>Lachnaceae</taxon>
        <taxon>Lachnellula</taxon>
    </lineage>
</organism>
<dbReference type="InterPro" id="IPR036864">
    <property type="entry name" value="Zn2-C6_fun-type_DNA-bd_sf"/>
</dbReference>
<evidence type="ECO:0000256" key="1">
    <source>
        <dbReference type="ARBA" id="ARBA00004123"/>
    </source>
</evidence>
<feature type="compositionally biased region" description="Polar residues" evidence="3">
    <location>
        <begin position="332"/>
        <end position="341"/>
    </location>
</feature>
<dbReference type="OrthoDB" id="5391043at2759"/>
<dbReference type="PROSITE" id="PS50048">
    <property type="entry name" value="ZN2_CY6_FUNGAL_2"/>
    <property type="match status" value="1"/>
</dbReference>
<dbReference type="Proteomes" id="UP000431533">
    <property type="component" value="Unassembled WGS sequence"/>
</dbReference>
<evidence type="ECO:0000259" key="4">
    <source>
        <dbReference type="PROSITE" id="PS50048"/>
    </source>
</evidence>
<dbReference type="Gene3D" id="4.10.240.10">
    <property type="entry name" value="Zn(2)-C6 fungal-type DNA-binding domain"/>
    <property type="match status" value="1"/>
</dbReference>
<dbReference type="AlphaFoldDB" id="A0A8H8QUG0"/>
<reference evidence="5 6" key="1">
    <citation type="submission" date="2018-05" db="EMBL/GenBank/DDBJ databases">
        <title>Genome sequencing and assembly of the regulated plant pathogen Lachnellula willkommii and related sister species for the development of diagnostic species identification markers.</title>
        <authorList>
            <person name="Giroux E."/>
            <person name="Bilodeau G."/>
        </authorList>
    </citation>
    <scope>NUCLEOTIDE SEQUENCE [LARGE SCALE GENOMIC DNA]</scope>
    <source>
        <strain evidence="5 6">CBS 185.66</strain>
    </source>
</reference>
<dbReference type="GO" id="GO:0000981">
    <property type="term" value="F:DNA-binding transcription factor activity, RNA polymerase II-specific"/>
    <property type="evidence" value="ECO:0007669"/>
    <property type="project" value="InterPro"/>
</dbReference>
<proteinExistence type="predicted"/>
<name>A0A8H8QUG0_9HELO</name>
<dbReference type="PROSITE" id="PS00463">
    <property type="entry name" value="ZN2_CY6_FUNGAL_1"/>
    <property type="match status" value="1"/>
</dbReference>
<feature type="region of interest" description="Disordered" evidence="3">
    <location>
        <begin position="261"/>
        <end position="285"/>
    </location>
</feature>
<dbReference type="PANTHER" id="PTHR37534:SF23">
    <property type="entry name" value="ZN(II)2CYS6 TRANSCRIPTION FACTOR (EUROFUNG)"/>
    <property type="match status" value="1"/>
</dbReference>
<dbReference type="RefSeq" id="XP_031001815.1">
    <property type="nucleotide sequence ID" value="XM_031153163.1"/>
</dbReference>
<feature type="compositionally biased region" description="Basic and acidic residues" evidence="3">
    <location>
        <begin position="19"/>
        <end position="34"/>
    </location>
</feature>
<protein>
    <submittedName>
        <fullName evidence="5">Putative transcriptional regulatory protein</fullName>
    </submittedName>
</protein>
<gene>
    <name evidence="5" type="ORF">LHYA1_G008243</name>
</gene>
<dbReference type="SMART" id="SM00066">
    <property type="entry name" value="GAL4"/>
    <property type="match status" value="1"/>
</dbReference>
<evidence type="ECO:0000256" key="2">
    <source>
        <dbReference type="ARBA" id="ARBA00023242"/>
    </source>
</evidence>
<keyword evidence="6" id="KW-1185">Reference proteome</keyword>
<dbReference type="GeneID" id="41988441"/>
<dbReference type="InterPro" id="IPR001138">
    <property type="entry name" value="Zn2Cys6_DnaBD"/>
</dbReference>
<dbReference type="GO" id="GO:0045944">
    <property type="term" value="P:positive regulation of transcription by RNA polymerase II"/>
    <property type="evidence" value="ECO:0007669"/>
    <property type="project" value="TreeGrafter"/>
</dbReference>
<evidence type="ECO:0000256" key="3">
    <source>
        <dbReference type="SAM" id="MobiDB-lite"/>
    </source>
</evidence>
<dbReference type="Pfam" id="PF11951">
    <property type="entry name" value="Fungal_trans_2"/>
    <property type="match status" value="1"/>
</dbReference>
<feature type="compositionally biased region" description="Low complexity" evidence="3">
    <location>
        <begin position="97"/>
        <end position="113"/>
    </location>
</feature>
<feature type="domain" description="Zn(2)-C6 fungal-type" evidence="4">
    <location>
        <begin position="43"/>
        <end position="71"/>
    </location>
</feature>
<feature type="compositionally biased region" description="Polar residues" evidence="3">
    <location>
        <begin position="115"/>
        <end position="124"/>
    </location>
</feature>
<dbReference type="GO" id="GO:0000976">
    <property type="term" value="F:transcription cis-regulatory region binding"/>
    <property type="evidence" value="ECO:0007669"/>
    <property type="project" value="TreeGrafter"/>
</dbReference>
<dbReference type="CDD" id="cd00067">
    <property type="entry name" value="GAL4"/>
    <property type="match status" value="1"/>
</dbReference>
<sequence length="1076" mass="119794">MKNAELSVDQGKQSNEAPKNPDGEQPPRKPGSKEKGRKRTKSGCLTCRKRRIKCGEERPTCQNCTKSKRQCEGYTQRVVFKDPLNAYRPSLSASLQGSFSARGSGSSVSHHGVPQQHTKPTQTPLPIAPKLGPRGSSFQTFDISAAAGIPPATPVGLERRQYTFQSDTRDISTHNSLPPQPLQSVEIKFDAVDRSHIPEPNNRPHGQGKAVHYDFNALVEEAPKLEALQTPAQTSPQDWSAGPNTSTPLYHSFATNSEWKTQNVGSSTSSSSAFSNEARLQSSSRVKLENELRAPAEEQERYDGLSQNYQEAQPRLGTQFSQHTTEWPIEQSTVSKSTQGYTIDDDDDPFDVSDDDVAMGDYTGSATWEDDFLGHIKSNDLGIVVATQAVQERQESQGHLVRSFKSFIDRPDMLANYVPSPQSSPLSDSMSARIFCHFVNVTAPSISLFERHPANPSLIFQGQPVPLSQQHIWTYTFSTVALRHPALLHAMLALASIQIAKLQGEPITAALKHYAISLRRTAKCIGSPTRRSEPATLAAAMLLAFFEVWTADHQKWSNHLLGARQLVREIDFAGMTRYIKSQKVQKRWEERMRYYQTQQQEVGHNFYDDRLRHQLYVDDVDETIVSMLMGKKLSYDQFGQVVDDTFQDDSGETYSERDLELYETQRDLFWWYCKQDAYQAILGGGRLFMEYDLWSHCPPRAAPGRLNATYGTFDHVILLMGRVADFAAKDLKRKRKQIQANGGWRPPQSMFNNNGPRPGPGTGPQTQSPSFPQMPNQQVPPQMPQMPDFSGMVPGVKPPQMPMGFSSARDSSPESTQSAEDLDLEAKKLDADEEWQDIRNGFAILEDHFGEDFQALGPEFSAPIQTPFGPALQYRTYGIAGIWMNFYMALIVCHRAHPSMPPAAMMAAGIAARQTANYANQIGRIAAGIAPDCERMQEVNPSVGAALIESSTCLFVSGVQYQNAAQRSWTVSRLHDIARLTGWQTSLAIATGCETSWCKTAELGKGPAYTRITTPRDVPDIWLKPRRLDQAFEGKTIDERRMIVSGGDRVHYALGILGVEEDFETLDLDNEGGEGA</sequence>
<feature type="compositionally biased region" description="Low complexity" evidence="3">
    <location>
        <begin position="763"/>
        <end position="780"/>
    </location>
</feature>
<feature type="compositionally biased region" description="Low complexity" evidence="3">
    <location>
        <begin position="266"/>
        <end position="275"/>
    </location>
</feature>
<feature type="region of interest" description="Disordered" evidence="3">
    <location>
        <begin position="737"/>
        <end position="821"/>
    </location>
</feature>
<dbReference type="GO" id="GO:0005634">
    <property type="term" value="C:nucleus"/>
    <property type="evidence" value="ECO:0007669"/>
    <property type="project" value="UniProtKB-SubCell"/>
</dbReference>
<dbReference type="Pfam" id="PF00172">
    <property type="entry name" value="Zn_clus"/>
    <property type="match status" value="1"/>
</dbReference>
<feature type="region of interest" description="Disordered" evidence="3">
    <location>
        <begin position="332"/>
        <end position="351"/>
    </location>
</feature>
<feature type="region of interest" description="Disordered" evidence="3">
    <location>
        <begin position="96"/>
        <end position="127"/>
    </location>
</feature>
<evidence type="ECO:0000313" key="6">
    <source>
        <dbReference type="Proteomes" id="UP000431533"/>
    </source>
</evidence>
<dbReference type="EMBL" id="QGMH01000209">
    <property type="protein sequence ID" value="TVY23027.1"/>
    <property type="molecule type" value="Genomic_DNA"/>
</dbReference>
<accession>A0A8H8QUG0</accession>
<dbReference type="InterPro" id="IPR021858">
    <property type="entry name" value="Fun_TF"/>
</dbReference>
<feature type="compositionally biased region" description="Polar residues" evidence="3">
    <location>
        <begin position="808"/>
        <end position="818"/>
    </location>
</feature>